<accession>A0A9N8YW88</accession>
<comment type="similarity">
    <text evidence="1">Belongs to the AHA1 family.</text>
</comment>
<keyword evidence="2" id="KW-1133">Transmembrane helix</keyword>
<evidence type="ECO:0000256" key="2">
    <source>
        <dbReference type="SAM" id="Phobius"/>
    </source>
</evidence>
<dbReference type="OrthoDB" id="567237at2759"/>
<dbReference type="Pfam" id="PF08327">
    <property type="entry name" value="AHSA1"/>
    <property type="match status" value="1"/>
</dbReference>
<dbReference type="PANTHER" id="PTHR13009:SF22">
    <property type="entry name" value="LD43819P"/>
    <property type="match status" value="1"/>
</dbReference>
<reference evidence="4" key="1">
    <citation type="submission" date="2021-06" db="EMBL/GenBank/DDBJ databases">
        <authorList>
            <person name="Kallberg Y."/>
            <person name="Tangrot J."/>
            <person name="Rosling A."/>
        </authorList>
    </citation>
    <scope>NUCLEOTIDE SEQUENCE</scope>
    <source>
        <strain evidence="4">MT106</strain>
    </source>
</reference>
<dbReference type="SUPFAM" id="SSF103111">
    <property type="entry name" value="Activator of Hsp90 ATPase, Aha1"/>
    <property type="match status" value="1"/>
</dbReference>
<gene>
    <name evidence="4" type="ORF">AGERDE_LOCUS1874</name>
</gene>
<evidence type="ECO:0000256" key="1">
    <source>
        <dbReference type="ARBA" id="ARBA00006817"/>
    </source>
</evidence>
<dbReference type="PANTHER" id="PTHR13009">
    <property type="entry name" value="HEAT SHOCK PROTEIN 90 HSP90 CO-CHAPERONE AHA-1"/>
    <property type="match status" value="1"/>
</dbReference>
<dbReference type="InterPro" id="IPR015310">
    <property type="entry name" value="AHSA1-like_N"/>
</dbReference>
<evidence type="ECO:0000259" key="3">
    <source>
        <dbReference type="SMART" id="SM01000"/>
    </source>
</evidence>
<dbReference type="GO" id="GO:0051087">
    <property type="term" value="F:protein-folding chaperone binding"/>
    <property type="evidence" value="ECO:0007669"/>
    <property type="project" value="InterPro"/>
</dbReference>
<dbReference type="GO" id="GO:0006457">
    <property type="term" value="P:protein folding"/>
    <property type="evidence" value="ECO:0007669"/>
    <property type="project" value="TreeGrafter"/>
</dbReference>
<proteinExistence type="inferred from homology"/>
<dbReference type="Pfam" id="PF09229">
    <property type="entry name" value="Aha1_N"/>
    <property type="match status" value="1"/>
</dbReference>
<dbReference type="InterPro" id="IPR023393">
    <property type="entry name" value="START-like_dom_sf"/>
</dbReference>
<protein>
    <submittedName>
        <fullName evidence="4">11809_t:CDS:1</fullName>
    </submittedName>
</protein>
<evidence type="ECO:0000313" key="4">
    <source>
        <dbReference type="EMBL" id="CAG8453637.1"/>
    </source>
</evidence>
<dbReference type="SUPFAM" id="SSF55961">
    <property type="entry name" value="Bet v1-like"/>
    <property type="match status" value="1"/>
</dbReference>
<dbReference type="GO" id="GO:0001671">
    <property type="term" value="F:ATPase activator activity"/>
    <property type="evidence" value="ECO:0007669"/>
    <property type="project" value="InterPro"/>
</dbReference>
<keyword evidence="2" id="KW-0472">Membrane</keyword>
<dbReference type="Gene3D" id="3.30.530.20">
    <property type="match status" value="1"/>
</dbReference>
<evidence type="ECO:0000313" key="5">
    <source>
        <dbReference type="Proteomes" id="UP000789831"/>
    </source>
</evidence>
<keyword evidence="5" id="KW-1185">Reference proteome</keyword>
<dbReference type="GO" id="GO:0005829">
    <property type="term" value="C:cytosol"/>
    <property type="evidence" value="ECO:0007669"/>
    <property type="project" value="TreeGrafter"/>
</dbReference>
<name>A0A9N8YW88_9GLOM</name>
<comment type="caution">
    <text evidence="4">The sequence shown here is derived from an EMBL/GenBank/DDBJ whole genome shotgun (WGS) entry which is preliminary data.</text>
</comment>
<keyword evidence="2" id="KW-0812">Transmembrane</keyword>
<dbReference type="AlphaFoldDB" id="A0A9N8YW88"/>
<dbReference type="SMART" id="SM01000">
    <property type="entry name" value="Aha1_N"/>
    <property type="match status" value="1"/>
</dbReference>
<dbReference type="InterPro" id="IPR013538">
    <property type="entry name" value="ASHA1/2-like_C"/>
</dbReference>
<dbReference type="Proteomes" id="UP000789831">
    <property type="component" value="Unassembled WGS sequence"/>
</dbReference>
<dbReference type="Gene3D" id="3.15.10.20">
    <property type="entry name" value="Activator of Hsp90 ATPase Aha1, N-terminal domain"/>
    <property type="match status" value="1"/>
</dbReference>
<sequence length="377" mass="41550">MIYFVPRRLPVVSTFLGIDYFSATFKDFSAEHDGISVKIDNVDNCSGDVDLSNRKGKIITIYDIQLDLGWSGISPDGTEAKGTINIPEVAHDTEPDDFVASLYYYFFDISVDDENKFKEPIKDVVRQHLVPRIREILQNFTKDLVENNSKDVYIEPSQLGAATPPRAATPVTAATVGSASTETETKTTTTTSTKLTVNVAKLTESIEFQTSADQIYEAYLDPNRVAIWARAKPELARHVGGAFSLFGGNITGVFTELIPNQRIAQTWRLTTWPEGHYSNVVLQFDQKSDSTTVHVTHDGVPVGEEEIVRRNWQNYYWNPIKSVFGPKHKSHKNSKESGGGGAFGFGVTVAMVLTAVVLGFVFSTRSTSASSTTSSSL</sequence>
<dbReference type="EMBL" id="CAJVPL010000140">
    <property type="protein sequence ID" value="CAG8453637.1"/>
    <property type="molecule type" value="Genomic_DNA"/>
</dbReference>
<feature type="transmembrane region" description="Helical" evidence="2">
    <location>
        <begin position="342"/>
        <end position="362"/>
    </location>
</feature>
<feature type="domain" description="Activator of Hsp90 ATPase AHSA1-like N-terminal" evidence="3">
    <location>
        <begin position="14"/>
        <end position="150"/>
    </location>
</feature>
<dbReference type="InterPro" id="IPR036338">
    <property type="entry name" value="Aha1"/>
</dbReference>
<dbReference type="CDD" id="cd08892">
    <property type="entry name" value="SRPBCC_Aha1"/>
    <property type="match status" value="1"/>
</dbReference>
<organism evidence="4 5">
    <name type="scientific">Ambispora gerdemannii</name>
    <dbReference type="NCBI Taxonomy" id="144530"/>
    <lineage>
        <taxon>Eukaryota</taxon>
        <taxon>Fungi</taxon>
        <taxon>Fungi incertae sedis</taxon>
        <taxon>Mucoromycota</taxon>
        <taxon>Glomeromycotina</taxon>
        <taxon>Glomeromycetes</taxon>
        <taxon>Archaeosporales</taxon>
        <taxon>Ambisporaceae</taxon>
        <taxon>Ambispora</taxon>
    </lineage>
</organism>